<feature type="transmembrane region" description="Helical" evidence="1">
    <location>
        <begin position="105"/>
        <end position="129"/>
    </location>
</feature>
<comment type="caution">
    <text evidence="2">The sequence shown here is derived from an EMBL/GenBank/DDBJ whole genome shotgun (WGS) entry which is preliminary data.</text>
</comment>
<feature type="transmembrane region" description="Helical" evidence="1">
    <location>
        <begin position="323"/>
        <end position="340"/>
    </location>
</feature>
<sequence length="396" mass="42738">MMNILIIAIALSVAGFLAFSKKLNTSSAWRATLTPLASIMGSGFLVCAPLIGGIAGPWSLFFMIGLLLVAYAVGACIRFNIRHFEPIENAQHGTVQRVALASRMVLAIAYFISVAYYLQLLAVFVLSIFGIDNSIAAKALSSTILIAISIVGITHGLSSMERLEKYAISLNLGMICALLFALLCHNIQLFQNNTWQLPLSKSHFDTTDIRVILGLLIVVQGFETSRYLGAEHSPQERITTMRRAQWISSAIYIIFISLMTVLFHPGLGSDVTEVIQLTAPVAAVLPILLTVAAVGSQFSASVADEAAAGGLLEDVFKVPTKRAYLLVMIVSVSLTWITSVTEVISIASRAFAVYYLLQCTVAALLANREKNHPRTLAFSLSALLCLIVALFGIPAE</sequence>
<dbReference type="RefSeq" id="WP_377087711.1">
    <property type="nucleotide sequence ID" value="NZ_JBHSJL010000014.1"/>
</dbReference>
<feature type="transmembrane region" description="Helical" evidence="1">
    <location>
        <begin position="346"/>
        <end position="365"/>
    </location>
</feature>
<keyword evidence="1" id="KW-1133">Transmembrane helix</keyword>
<name>A0ABW4ZCC6_9BACT</name>
<keyword evidence="1" id="KW-0472">Membrane</keyword>
<feature type="transmembrane region" description="Helical" evidence="1">
    <location>
        <begin position="135"/>
        <end position="154"/>
    </location>
</feature>
<feature type="transmembrane region" description="Helical" evidence="1">
    <location>
        <begin position="377"/>
        <end position="395"/>
    </location>
</feature>
<evidence type="ECO:0000313" key="3">
    <source>
        <dbReference type="Proteomes" id="UP001597389"/>
    </source>
</evidence>
<protein>
    <recommendedName>
        <fullName evidence="4">Amino acid permease</fullName>
    </recommendedName>
</protein>
<keyword evidence="3" id="KW-1185">Reference proteome</keyword>
<feature type="transmembrane region" description="Helical" evidence="1">
    <location>
        <begin position="44"/>
        <end position="73"/>
    </location>
</feature>
<feature type="transmembrane region" description="Helical" evidence="1">
    <location>
        <begin position="209"/>
        <end position="228"/>
    </location>
</feature>
<proteinExistence type="predicted"/>
<evidence type="ECO:0000256" key="1">
    <source>
        <dbReference type="SAM" id="Phobius"/>
    </source>
</evidence>
<accession>A0ABW4ZCC6</accession>
<reference evidence="3" key="1">
    <citation type="journal article" date="2019" name="Int. J. Syst. Evol. Microbiol.">
        <title>The Global Catalogue of Microorganisms (GCM) 10K type strain sequencing project: providing services to taxonomists for standard genome sequencing and annotation.</title>
        <authorList>
            <consortium name="The Broad Institute Genomics Platform"/>
            <consortium name="The Broad Institute Genome Sequencing Center for Infectious Disease"/>
            <person name="Wu L."/>
            <person name="Ma J."/>
        </authorList>
    </citation>
    <scope>NUCLEOTIDE SEQUENCE [LARGE SCALE GENOMIC DNA]</scope>
    <source>
        <strain evidence="3">CCUG 57942</strain>
    </source>
</reference>
<evidence type="ECO:0000313" key="2">
    <source>
        <dbReference type="EMBL" id="MFD2159370.1"/>
    </source>
</evidence>
<feature type="transmembrane region" description="Helical" evidence="1">
    <location>
        <begin position="279"/>
        <end position="302"/>
    </location>
</feature>
<organism evidence="2 3">
    <name type="scientific">Rubritalea tangerina</name>
    <dbReference type="NCBI Taxonomy" id="430798"/>
    <lineage>
        <taxon>Bacteria</taxon>
        <taxon>Pseudomonadati</taxon>
        <taxon>Verrucomicrobiota</taxon>
        <taxon>Verrucomicrobiia</taxon>
        <taxon>Verrucomicrobiales</taxon>
        <taxon>Rubritaleaceae</taxon>
        <taxon>Rubritalea</taxon>
    </lineage>
</organism>
<feature type="transmembrane region" description="Helical" evidence="1">
    <location>
        <begin position="249"/>
        <end position="267"/>
    </location>
</feature>
<dbReference type="EMBL" id="JBHUJB010000044">
    <property type="protein sequence ID" value="MFD2159370.1"/>
    <property type="molecule type" value="Genomic_DNA"/>
</dbReference>
<feature type="transmembrane region" description="Helical" evidence="1">
    <location>
        <begin position="166"/>
        <end position="189"/>
    </location>
</feature>
<gene>
    <name evidence="2" type="ORF">ACFSW8_10705</name>
</gene>
<dbReference type="Proteomes" id="UP001597389">
    <property type="component" value="Unassembled WGS sequence"/>
</dbReference>
<evidence type="ECO:0008006" key="4">
    <source>
        <dbReference type="Google" id="ProtNLM"/>
    </source>
</evidence>
<dbReference type="Gene3D" id="1.20.1740.10">
    <property type="entry name" value="Amino acid/polyamine transporter I"/>
    <property type="match status" value="1"/>
</dbReference>
<keyword evidence="1" id="KW-0812">Transmembrane</keyword>